<gene>
    <name evidence="2" type="ORF">CNMCM8927_002905</name>
</gene>
<evidence type="ECO:0000313" key="2">
    <source>
        <dbReference type="EMBL" id="KAF4207500.1"/>
    </source>
</evidence>
<dbReference type="Gene3D" id="1.10.260.130">
    <property type="match status" value="1"/>
</dbReference>
<dbReference type="Gene3D" id="3.40.50.1820">
    <property type="entry name" value="alpha/beta hydrolase"/>
    <property type="match status" value="1"/>
</dbReference>
<evidence type="ECO:0000256" key="1">
    <source>
        <dbReference type="ARBA" id="ARBA00022801"/>
    </source>
</evidence>
<dbReference type="Proteomes" id="UP000649114">
    <property type="component" value="Unassembled WGS sequence"/>
</dbReference>
<evidence type="ECO:0000313" key="3">
    <source>
        <dbReference type="Proteomes" id="UP000649114"/>
    </source>
</evidence>
<dbReference type="PANTHER" id="PTHR34853:SF5">
    <property type="entry name" value="LIP-DOMAIN-CONTAINING PROTEIN-RELATED"/>
    <property type="match status" value="1"/>
</dbReference>
<protein>
    <submittedName>
        <fullName evidence="2">Uncharacterized protein</fullName>
    </submittedName>
</protein>
<dbReference type="GO" id="GO:0004806">
    <property type="term" value="F:triacylglycerol lipase activity"/>
    <property type="evidence" value="ECO:0007669"/>
    <property type="project" value="InterPro"/>
</dbReference>
<dbReference type="PANTHER" id="PTHR34853">
    <property type="match status" value="1"/>
</dbReference>
<proteinExistence type="predicted"/>
<dbReference type="AlphaFoldDB" id="A0AAN5YXG2"/>
<reference evidence="2" key="2">
    <citation type="submission" date="2020-04" db="EMBL/GenBank/DDBJ databases">
        <authorList>
            <person name="Santos R.A.C."/>
            <person name="Steenwyk J.L."/>
            <person name="Rivero-Menendez O."/>
            <person name="Mead M.E."/>
            <person name="Silva L.P."/>
            <person name="Bastos R.W."/>
            <person name="Alastruey-Izquierdo A."/>
            <person name="Goldman G.H."/>
            <person name="Rokas A."/>
        </authorList>
    </citation>
    <scope>NUCLEOTIDE SEQUENCE</scope>
    <source>
        <strain evidence="2">CNM-CM8927</strain>
    </source>
</reference>
<keyword evidence="1" id="KW-0378">Hydrolase</keyword>
<dbReference type="Pfam" id="PF03583">
    <property type="entry name" value="LIP"/>
    <property type="match status" value="1"/>
</dbReference>
<dbReference type="GO" id="GO:0016042">
    <property type="term" value="P:lipid catabolic process"/>
    <property type="evidence" value="ECO:0007669"/>
    <property type="project" value="InterPro"/>
</dbReference>
<organism evidence="2 3">
    <name type="scientific">Aspergillus lentulus</name>
    <dbReference type="NCBI Taxonomy" id="293939"/>
    <lineage>
        <taxon>Eukaryota</taxon>
        <taxon>Fungi</taxon>
        <taxon>Dikarya</taxon>
        <taxon>Ascomycota</taxon>
        <taxon>Pezizomycotina</taxon>
        <taxon>Eurotiomycetes</taxon>
        <taxon>Eurotiomycetidae</taxon>
        <taxon>Eurotiales</taxon>
        <taxon>Aspergillaceae</taxon>
        <taxon>Aspergillus</taxon>
        <taxon>Aspergillus subgen. Fumigati</taxon>
    </lineage>
</organism>
<sequence>MMVLKKKDLNNNANHSVTTTVIPTKATKDRLLSVQPVYHSPDINSSPSYGLQVGQPFVQDNGPVLNIPDYEGWNAAFTVGPQTAYHVLDSIRAAFNFKDKIGLQPNARTVLYGFSGSAYATEWASEMRPSCALVLTQIVGAAMGVLLPTLRTPTSTVMGEIGQS</sequence>
<name>A0AAN5YXG2_ASPLE</name>
<comment type="caution">
    <text evidence="2">The sequence shown here is derived from an EMBL/GenBank/DDBJ whole genome shotgun (WGS) entry which is preliminary data.</text>
</comment>
<dbReference type="InterPro" id="IPR005152">
    <property type="entry name" value="Lipase_secreted"/>
</dbReference>
<accession>A0AAN5YXG2</accession>
<dbReference type="InterPro" id="IPR029058">
    <property type="entry name" value="AB_hydrolase_fold"/>
</dbReference>
<reference evidence="2" key="1">
    <citation type="journal article" date="2020" name="bioRxiv">
        <title>Genomic and phenotypic heterogeneity of clinical isolates of the human pathogens Aspergillus fumigatus, Aspergillus lentulus and Aspergillus fumigatiaffinis.</title>
        <authorList>
            <person name="dos Santos R.A.C."/>
            <person name="Steenwyk J.L."/>
            <person name="Rivero-Menendez O."/>
            <person name="Mead M.E."/>
            <person name="Silva L.P."/>
            <person name="Bastos R.W."/>
            <person name="Alastruey-Izquierdo A."/>
            <person name="Goldman G.H."/>
            <person name="Rokas A."/>
        </authorList>
    </citation>
    <scope>NUCLEOTIDE SEQUENCE</scope>
    <source>
        <strain evidence="2">CNM-CM8927</strain>
    </source>
</reference>
<dbReference type="EMBL" id="JAAAPU010000018">
    <property type="protein sequence ID" value="KAF4207500.1"/>
    <property type="molecule type" value="Genomic_DNA"/>
</dbReference>